<protein>
    <submittedName>
        <fullName evidence="3">Uncharacterized protein</fullName>
    </submittedName>
</protein>
<feature type="compositionally biased region" description="Polar residues" evidence="2">
    <location>
        <begin position="28"/>
        <end position="40"/>
    </location>
</feature>
<organism evidence="3 4">
    <name type="scientific">Ephemerocybe angulata</name>
    <dbReference type="NCBI Taxonomy" id="980116"/>
    <lineage>
        <taxon>Eukaryota</taxon>
        <taxon>Fungi</taxon>
        <taxon>Dikarya</taxon>
        <taxon>Basidiomycota</taxon>
        <taxon>Agaricomycotina</taxon>
        <taxon>Agaricomycetes</taxon>
        <taxon>Agaricomycetidae</taxon>
        <taxon>Agaricales</taxon>
        <taxon>Agaricineae</taxon>
        <taxon>Psathyrellaceae</taxon>
        <taxon>Ephemerocybe</taxon>
    </lineage>
</organism>
<comment type="caution">
    <text evidence="3">The sequence shown here is derived from an EMBL/GenBank/DDBJ whole genome shotgun (WGS) entry which is preliminary data.</text>
</comment>
<feature type="region of interest" description="Disordered" evidence="2">
    <location>
        <begin position="77"/>
        <end position="121"/>
    </location>
</feature>
<dbReference type="OrthoDB" id="10390455at2759"/>
<feature type="coiled-coil region" evidence="1">
    <location>
        <begin position="366"/>
        <end position="400"/>
    </location>
</feature>
<feature type="region of interest" description="Disordered" evidence="2">
    <location>
        <begin position="278"/>
        <end position="342"/>
    </location>
</feature>
<evidence type="ECO:0000313" key="3">
    <source>
        <dbReference type="EMBL" id="KAF5325915.1"/>
    </source>
</evidence>
<feature type="compositionally biased region" description="Low complexity" evidence="2">
    <location>
        <begin position="297"/>
        <end position="318"/>
    </location>
</feature>
<sequence>MHPMHDTDGTGTGKPKARRRWSGLSIPWKTQQSPLASTTTLAQPASLHELANEYQTPLSANSAEPTPLACLTSIAQHSDDSEATVERPALPAKDTRLPKPQGRAPRQATHTPPKPWGEEGNKTITDLRATIANLRAIVSQQQESITALTDDSRAAMSSIVANADALAKRDAKILRLSVALARHEGEHGVKNQQISHLTEASKRDAEALAHERQKTARLEAAARDKDAQLQELEKAYRKSEETVVSMNKVILEKEAIITATLKTDLQFQSTPHVRIVELDTARSSPSRVGPPRPLPATPSTTPSSTLTPPSILFPHRNPLLPPPSPLSPPPTPSSIRSQPRSLKKFSHLAQFPSFSDRSVLNPDEDSDDVEALLRQYEQRVKDLTDRLAECHAQLVNLSNNPGAGIPTSAKFAFAPWGGYDRSDDEDRVDATRFTVA</sequence>
<evidence type="ECO:0000313" key="4">
    <source>
        <dbReference type="Proteomes" id="UP000541558"/>
    </source>
</evidence>
<dbReference type="EMBL" id="JAACJK010000163">
    <property type="protein sequence ID" value="KAF5325915.1"/>
    <property type="molecule type" value="Genomic_DNA"/>
</dbReference>
<dbReference type="AlphaFoldDB" id="A0A8H5F6T2"/>
<feature type="compositionally biased region" description="Pro residues" evidence="2">
    <location>
        <begin position="319"/>
        <end position="332"/>
    </location>
</feature>
<keyword evidence="1" id="KW-0175">Coiled coil</keyword>
<evidence type="ECO:0000256" key="2">
    <source>
        <dbReference type="SAM" id="MobiDB-lite"/>
    </source>
</evidence>
<name>A0A8H5F6T2_9AGAR</name>
<gene>
    <name evidence="3" type="ORF">D9611_000994</name>
</gene>
<keyword evidence="4" id="KW-1185">Reference proteome</keyword>
<evidence type="ECO:0000256" key="1">
    <source>
        <dbReference type="SAM" id="Coils"/>
    </source>
</evidence>
<feature type="region of interest" description="Disordered" evidence="2">
    <location>
        <begin position="1"/>
        <end position="40"/>
    </location>
</feature>
<accession>A0A8H5F6T2</accession>
<reference evidence="3 4" key="1">
    <citation type="journal article" date="2020" name="ISME J.">
        <title>Uncovering the hidden diversity of litter-decomposition mechanisms in mushroom-forming fungi.</title>
        <authorList>
            <person name="Floudas D."/>
            <person name="Bentzer J."/>
            <person name="Ahren D."/>
            <person name="Johansson T."/>
            <person name="Persson P."/>
            <person name="Tunlid A."/>
        </authorList>
    </citation>
    <scope>NUCLEOTIDE SEQUENCE [LARGE SCALE GENOMIC DNA]</scope>
    <source>
        <strain evidence="3 4">CBS 175.51</strain>
    </source>
</reference>
<feature type="coiled-coil region" evidence="1">
    <location>
        <begin position="215"/>
        <end position="249"/>
    </location>
</feature>
<proteinExistence type="predicted"/>
<dbReference type="Proteomes" id="UP000541558">
    <property type="component" value="Unassembled WGS sequence"/>
</dbReference>